<organism evidence="1 2">
    <name type="scientific">Onchocerca volvulus</name>
    <dbReference type="NCBI Taxonomy" id="6282"/>
    <lineage>
        <taxon>Eukaryota</taxon>
        <taxon>Metazoa</taxon>
        <taxon>Ecdysozoa</taxon>
        <taxon>Nematoda</taxon>
        <taxon>Chromadorea</taxon>
        <taxon>Rhabditida</taxon>
        <taxon>Spirurina</taxon>
        <taxon>Spiruromorpha</taxon>
        <taxon>Filarioidea</taxon>
        <taxon>Onchocercidae</taxon>
        <taxon>Onchocerca</taxon>
    </lineage>
</organism>
<name>A0A2K6VSK9_ONCVO</name>
<protein>
    <submittedName>
        <fullName evidence="1">Uncharacterized protein</fullName>
    </submittedName>
</protein>
<dbReference type="OMA" id="HVIPNDH"/>
<dbReference type="Proteomes" id="UP000024404">
    <property type="component" value="Unassembled WGS sequence"/>
</dbReference>
<keyword evidence="2" id="KW-1185">Reference proteome</keyword>
<dbReference type="AlphaFoldDB" id="A0A2K6VSK9"/>
<reference evidence="1" key="2">
    <citation type="submission" date="2018-02" db="UniProtKB">
        <authorList>
            <consortium name="EnsemblMetazoa"/>
        </authorList>
    </citation>
    <scope>IDENTIFICATION</scope>
</reference>
<evidence type="ECO:0000313" key="1">
    <source>
        <dbReference type="EnsemblMetazoa" id="OVOC2199.2"/>
    </source>
</evidence>
<dbReference type="EnsemblMetazoa" id="OVOC2199.2">
    <property type="protein sequence ID" value="OVOC2199.2"/>
    <property type="gene ID" value="WBGene00239008"/>
</dbReference>
<dbReference type="EMBL" id="CMVM020000072">
    <property type="status" value="NOT_ANNOTATED_CDS"/>
    <property type="molecule type" value="Genomic_DNA"/>
</dbReference>
<accession>A0A2K6VSK9</accession>
<sequence>MNDLSSSSHTDRYVDQNQNNKLLTEIRSRIHLRHVIPNEHKQCTKMLYDKTFDKAIISNEDNVSKKETKLDEQKRIHAENLLINAMRKRRFVMRFESSSSDENETEQELEH</sequence>
<reference evidence="2" key="1">
    <citation type="submission" date="2013-10" db="EMBL/GenBank/DDBJ databases">
        <title>Genome sequencing of Onchocerca volvulus.</title>
        <authorList>
            <person name="Cotton J."/>
            <person name="Tsai J."/>
            <person name="Stanley E."/>
            <person name="Tracey A."/>
            <person name="Holroyd N."/>
            <person name="Lustigman S."/>
            <person name="Berriman M."/>
        </authorList>
    </citation>
    <scope>NUCLEOTIDE SEQUENCE</scope>
</reference>
<dbReference type="EnsemblMetazoa" id="OVOC2199.1">
    <property type="protein sequence ID" value="OVOC2199.1"/>
    <property type="gene ID" value="WBGene00239008"/>
</dbReference>
<proteinExistence type="predicted"/>
<evidence type="ECO:0000313" key="2">
    <source>
        <dbReference type="Proteomes" id="UP000024404"/>
    </source>
</evidence>